<dbReference type="Proteomes" id="UP000005239">
    <property type="component" value="Unassembled WGS sequence"/>
</dbReference>
<dbReference type="GO" id="GO:0046570">
    <property type="term" value="F:methylthioribulose 1-phosphate dehydratase activity"/>
    <property type="evidence" value="ECO:0000318"/>
    <property type="project" value="GO_Central"/>
</dbReference>
<reference evidence="8" key="2">
    <citation type="submission" date="2022-06" db="UniProtKB">
        <authorList>
            <consortium name="EnsemblMetazoa"/>
        </authorList>
    </citation>
    <scope>IDENTIFICATION</scope>
    <source>
        <strain evidence="8">PS312</strain>
    </source>
</reference>
<keyword evidence="5" id="KW-0486">Methionine biosynthesis</keyword>
<keyword evidence="3" id="KW-0479">Metal-binding</keyword>
<dbReference type="PANTHER" id="PTHR10640:SF7">
    <property type="entry name" value="METHYLTHIORIBULOSE-1-PHOSPHATE DEHYDRATASE"/>
    <property type="match status" value="1"/>
</dbReference>
<organism evidence="8 9">
    <name type="scientific">Pristionchus pacificus</name>
    <name type="common">Parasitic nematode worm</name>
    <dbReference type="NCBI Taxonomy" id="54126"/>
    <lineage>
        <taxon>Eukaryota</taxon>
        <taxon>Metazoa</taxon>
        <taxon>Ecdysozoa</taxon>
        <taxon>Nematoda</taxon>
        <taxon>Chromadorea</taxon>
        <taxon>Rhabditida</taxon>
        <taxon>Rhabditina</taxon>
        <taxon>Diplogasteromorpha</taxon>
        <taxon>Diplogasteroidea</taxon>
        <taxon>Neodiplogasteridae</taxon>
        <taxon>Pristionchus</taxon>
    </lineage>
</organism>
<feature type="compositionally biased region" description="Low complexity" evidence="7">
    <location>
        <begin position="509"/>
        <end position="524"/>
    </location>
</feature>
<accession>A0A8R1Y9G7</accession>
<keyword evidence="9" id="KW-1185">Reference proteome</keyword>
<sequence length="532" mass="59555">MVNPDDTDYTSDSNDETWVPARLKGPRHEQIMECAAKVQKDFETYMENFHRKCKERPKEDQRKLLDEEPFHCDAIAEQQRLGYGIPVITIAEEARMDAALERKRAREERRRKKAALWNPDQKRADLNKPLPLLPQQRPPRPNQSNQPRQKEPTHTKHPIVVGKPNEVYYLDGVKPVQEGVCVDCDGPCFLDSRRALMSCTNEPMLPELMADLLGQFYRLGWMTGSGGAMAAISCDNRLLLSPSSLQKERIKACDLFASAPNSRTVRTPTCMPHGKPTACQGIFKIIMEMTGAQCVIHSHSKASNLATRLIGGLQFVIAGQEYIKGIYNFRTEKAMENDDILIVPIIENMPTEEALEPQVVKVLEQKEYAHISAILVRNHGVFVWGPTWQKAKIMQVDIHLYPTKISKCIHGHYSTAVMGRDLRLPLRYLHRSSQDGRPPVHSGRNDLARAFVVNYARYGLPPPEKNSAIANFVAQGLIPASLIPEQYLRPSAASALAENQEHEAEPAEADSAPTAPPSSSKPSTPSAPPAEE</sequence>
<evidence type="ECO:0000256" key="1">
    <source>
        <dbReference type="ARBA" id="ARBA00006274"/>
    </source>
</evidence>
<accession>A0A2A6CUL3</accession>
<dbReference type="GO" id="GO:0019509">
    <property type="term" value="P:L-methionine salvage from methylthioadenosine"/>
    <property type="evidence" value="ECO:0000318"/>
    <property type="project" value="GO_Central"/>
</dbReference>
<evidence type="ECO:0000256" key="5">
    <source>
        <dbReference type="ARBA" id="ARBA00023167"/>
    </source>
</evidence>
<name>A0A2A6CUL3_PRIPA</name>
<evidence type="ECO:0000256" key="4">
    <source>
        <dbReference type="ARBA" id="ARBA00022833"/>
    </source>
</evidence>
<evidence type="ECO:0000256" key="3">
    <source>
        <dbReference type="ARBA" id="ARBA00022723"/>
    </source>
</evidence>
<keyword evidence="6" id="KW-0456">Lyase</keyword>
<dbReference type="GO" id="GO:0046872">
    <property type="term" value="F:metal ion binding"/>
    <property type="evidence" value="ECO:0007669"/>
    <property type="project" value="UniProtKB-KW"/>
</dbReference>
<gene>
    <name evidence="8" type="primary">WBGene00092541</name>
</gene>
<evidence type="ECO:0000313" key="9">
    <source>
        <dbReference type="Proteomes" id="UP000005239"/>
    </source>
</evidence>
<dbReference type="InterPro" id="IPR036409">
    <property type="entry name" value="Aldolase_II/adducin_N_sf"/>
</dbReference>
<dbReference type="PANTHER" id="PTHR10640">
    <property type="entry name" value="METHYLTHIORIBULOSE-1-PHOSPHATE DEHYDRATASE"/>
    <property type="match status" value="1"/>
</dbReference>
<dbReference type="InterPro" id="IPR017714">
    <property type="entry name" value="MethylthioRu-1-P_deHdtase_MtnB"/>
</dbReference>
<dbReference type="SUPFAM" id="SSF53639">
    <property type="entry name" value="AraD/HMP-PK domain-like"/>
    <property type="match status" value="1"/>
</dbReference>
<evidence type="ECO:0000256" key="6">
    <source>
        <dbReference type="ARBA" id="ARBA00023239"/>
    </source>
</evidence>
<feature type="region of interest" description="Disordered" evidence="7">
    <location>
        <begin position="104"/>
        <end position="158"/>
    </location>
</feature>
<dbReference type="Gene3D" id="3.40.225.10">
    <property type="entry name" value="Class II aldolase/adducin N-terminal domain"/>
    <property type="match status" value="1"/>
</dbReference>
<keyword evidence="2" id="KW-0028">Amino-acid biosynthesis</keyword>
<proteinExistence type="inferred from homology"/>
<dbReference type="GO" id="GO:0005737">
    <property type="term" value="C:cytoplasm"/>
    <property type="evidence" value="ECO:0000318"/>
    <property type="project" value="GO_Central"/>
</dbReference>
<reference evidence="9" key="1">
    <citation type="journal article" date="2008" name="Nat. Genet.">
        <title>The Pristionchus pacificus genome provides a unique perspective on nematode lifestyle and parasitism.</title>
        <authorList>
            <person name="Dieterich C."/>
            <person name="Clifton S.W."/>
            <person name="Schuster L.N."/>
            <person name="Chinwalla A."/>
            <person name="Delehaunty K."/>
            <person name="Dinkelacker I."/>
            <person name="Fulton L."/>
            <person name="Fulton R."/>
            <person name="Godfrey J."/>
            <person name="Minx P."/>
            <person name="Mitreva M."/>
            <person name="Roeseler W."/>
            <person name="Tian H."/>
            <person name="Witte H."/>
            <person name="Yang S.P."/>
            <person name="Wilson R.K."/>
            <person name="Sommer R.J."/>
        </authorList>
    </citation>
    <scope>NUCLEOTIDE SEQUENCE [LARGE SCALE GENOMIC DNA]</scope>
    <source>
        <strain evidence="9">PS312</strain>
    </source>
</reference>
<dbReference type="EnsemblMetazoa" id="PPA02987.1">
    <property type="protein sequence ID" value="PPA02987.1"/>
    <property type="gene ID" value="WBGene00092541"/>
</dbReference>
<dbReference type="AlphaFoldDB" id="A0A2A6CUL3"/>
<keyword evidence="4" id="KW-0862">Zinc</keyword>
<dbReference type="OrthoDB" id="191080at2759"/>
<dbReference type="InterPro" id="IPR001303">
    <property type="entry name" value="Aldolase_II/adducin_N"/>
</dbReference>
<evidence type="ECO:0000313" key="8">
    <source>
        <dbReference type="EnsemblMetazoa" id="PPA02987.1"/>
    </source>
</evidence>
<evidence type="ECO:0000256" key="7">
    <source>
        <dbReference type="SAM" id="MobiDB-lite"/>
    </source>
</evidence>
<dbReference type="SMART" id="SM01007">
    <property type="entry name" value="Aldolase_II"/>
    <property type="match status" value="1"/>
</dbReference>
<feature type="region of interest" description="Disordered" evidence="7">
    <location>
        <begin position="493"/>
        <end position="532"/>
    </location>
</feature>
<comment type="similarity">
    <text evidence="1">Belongs to the aldolase class II family. Adducin subfamily.</text>
</comment>
<dbReference type="Pfam" id="PF00596">
    <property type="entry name" value="Aldolase_II"/>
    <property type="match status" value="1"/>
</dbReference>
<protein>
    <submittedName>
        <fullName evidence="8">Aldolase_II domain-containing protein</fullName>
    </submittedName>
</protein>
<dbReference type="NCBIfam" id="TIGR03328">
    <property type="entry name" value="salvage_mtnB"/>
    <property type="match status" value="1"/>
</dbReference>
<evidence type="ECO:0000256" key="2">
    <source>
        <dbReference type="ARBA" id="ARBA00022605"/>
    </source>
</evidence>